<feature type="transmembrane region" description="Helical" evidence="1">
    <location>
        <begin position="295"/>
        <end position="315"/>
    </location>
</feature>
<dbReference type="OMA" id="FIACIWH"/>
<dbReference type="HOGENOM" id="CLU_007129_2_0_1"/>
<dbReference type="InParanoid" id="A0CC03"/>
<dbReference type="InterPro" id="IPR051413">
    <property type="entry name" value="K/Na_HCN_channel"/>
</dbReference>
<protein>
    <recommendedName>
        <fullName evidence="2">Cyclic nucleotide-binding domain-containing protein</fullName>
    </recommendedName>
</protein>
<dbReference type="SUPFAM" id="SSF51206">
    <property type="entry name" value="cAMP-binding domain-like"/>
    <property type="match status" value="1"/>
</dbReference>
<dbReference type="GeneID" id="5021507"/>
<sequence>MMNLNEEQITLESDALDLNIYSVKSILIIIIMNAISSAENNLLWNGENVQDEFSRPIGLHLQFCQLEDLQKNTYDDINALSSPTINRKEVEHKSALRSSQGSVFRFLKILQKKTQQLKENRNKLSFFQKIYQEKILHSEYSKQQQTQSKYVFDPTNFLALVFQFLKCLVIFLLLVIITYFWSFDDMRHLVDNNNYFYIVIILLIDISLQFNLAIIIRGQIIYDRIIIFKKYISRQFFEDSIFLVSLVLIIHTSQLIFVIIFYVNGIGMLVKIIRKLEDTFDLSVKTTELLKLWKLLFFINLLAHFIACIWHYIGLNTIDANNNWLDSKQIRDETNFIKYIYSFYWSVVTMVTVGYGDITPQNYIEMILCVIIMFLSCGVYAYSLNTIGQIISILNHESDRLERSFRTLNKYFRQHNIKDELQSRIKNYLEYKLKEEEKSNQSVQFPQSSQVYKILDQLSNHLRFKIISEIYQSMLQKCPLLQTNFSKSTLQNSTNLLETLNYEPDDIIINQYTENENALYFIDQGTVEICEQRTKTQLMEFTSGESFGEYEFFTNSQAAFTYKCKSHTRVFKLSRSKLLEILNKEDFEIFHQIKHSFEFNIPVKHAQCIICHQNDHFIHKCKLLYYIPDISKMVIRQQNFKQRREFKQRRMQRANTFSLLAQIQEKQFEYYQQYIQEYSQKELLDDENVIIGADSQITSLMYNTLKASEIQIQQNQMDYGKDMLNKNSPRKLNSLNVKTKQSLPETGLQIETQNKLKKSSVKILDGPQNQTMVFDRMKDYNQYFSENNYELQIRRYNQNYIERGFLSSIKKRTGRAMRFIQL</sequence>
<dbReference type="STRING" id="5888.A0CC03"/>
<dbReference type="EMBL" id="CT868059">
    <property type="protein sequence ID" value="CAK68320.1"/>
    <property type="molecule type" value="Genomic_DNA"/>
</dbReference>
<dbReference type="GO" id="GO:0005249">
    <property type="term" value="F:voltage-gated potassium channel activity"/>
    <property type="evidence" value="ECO:0000318"/>
    <property type="project" value="GO_Central"/>
</dbReference>
<evidence type="ECO:0000259" key="2">
    <source>
        <dbReference type="PROSITE" id="PS50042"/>
    </source>
</evidence>
<organism evidence="3 4">
    <name type="scientific">Paramecium tetraurelia</name>
    <dbReference type="NCBI Taxonomy" id="5888"/>
    <lineage>
        <taxon>Eukaryota</taxon>
        <taxon>Sar</taxon>
        <taxon>Alveolata</taxon>
        <taxon>Ciliophora</taxon>
        <taxon>Intramacronucleata</taxon>
        <taxon>Oligohymenophorea</taxon>
        <taxon>Peniculida</taxon>
        <taxon>Parameciidae</taxon>
        <taxon>Paramecium</taxon>
    </lineage>
</organism>
<feature type="transmembrane region" description="Helical" evidence="1">
    <location>
        <begin position="157"/>
        <end position="183"/>
    </location>
</feature>
<dbReference type="GO" id="GO:0071805">
    <property type="term" value="P:potassium ion transmembrane transport"/>
    <property type="evidence" value="ECO:0000318"/>
    <property type="project" value="GO_Central"/>
</dbReference>
<dbReference type="RefSeq" id="XP_001435717.1">
    <property type="nucleotide sequence ID" value="XM_001435680.1"/>
</dbReference>
<evidence type="ECO:0000256" key="1">
    <source>
        <dbReference type="SAM" id="Phobius"/>
    </source>
</evidence>
<dbReference type="Pfam" id="PF07885">
    <property type="entry name" value="Ion_trans_2"/>
    <property type="match status" value="1"/>
</dbReference>
<accession>A0CC03</accession>
<dbReference type="SUPFAM" id="SSF81324">
    <property type="entry name" value="Voltage-gated potassium channels"/>
    <property type="match status" value="1"/>
</dbReference>
<dbReference type="PROSITE" id="PS50042">
    <property type="entry name" value="CNMP_BINDING_3"/>
    <property type="match status" value="1"/>
</dbReference>
<dbReference type="Gene3D" id="1.10.287.70">
    <property type="match status" value="1"/>
</dbReference>
<name>A0CC03_PARTE</name>
<dbReference type="AlphaFoldDB" id="A0CC03"/>
<feature type="transmembrane region" description="Helical" evidence="1">
    <location>
        <begin position="336"/>
        <end position="356"/>
    </location>
</feature>
<feature type="transmembrane region" description="Helical" evidence="1">
    <location>
        <begin position="362"/>
        <end position="382"/>
    </location>
</feature>
<dbReference type="PANTHER" id="PTHR45689:SF5">
    <property type="entry name" value="I[[H]] CHANNEL, ISOFORM E"/>
    <property type="match status" value="1"/>
</dbReference>
<dbReference type="Proteomes" id="UP000000600">
    <property type="component" value="Unassembled WGS sequence"/>
</dbReference>
<feature type="transmembrane region" description="Helical" evidence="1">
    <location>
        <begin position="241"/>
        <end position="263"/>
    </location>
</feature>
<dbReference type="KEGG" id="ptm:GSPATT00037104001"/>
<reference evidence="3 4" key="1">
    <citation type="journal article" date="2006" name="Nature">
        <title>Global trends of whole-genome duplications revealed by the ciliate Paramecium tetraurelia.</title>
        <authorList>
            <consortium name="Genoscope"/>
            <person name="Aury J.-M."/>
            <person name="Jaillon O."/>
            <person name="Duret L."/>
            <person name="Noel B."/>
            <person name="Jubin C."/>
            <person name="Porcel B.M."/>
            <person name="Segurens B."/>
            <person name="Daubin V."/>
            <person name="Anthouard V."/>
            <person name="Aiach N."/>
            <person name="Arnaiz O."/>
            <person name="Billaut A."/>
            <person name="Beisson J."/>
            <person name="Blanc I."/>
            <person name="Bouhouche K."/>
            <person name="Camara F."/>
            <person name="Duharcourt S."/>
            <person name="Guigo R."/>
            <person name="Gogendeau D."/>
            <person name="Katinka M."/>
            <person name="Keller A.-M."/>
            <person name="Kissmehl R."/>
            <person name="Klotz C."/>
            <person name="Koll F."/>
            <person name="Le Moue A."/>
            <person name="Lepere C."/>
            <person name="Malinsky S."/>
            <person name="Nowacki M."/>
            <person name="Nowak J.K."/>
            <person name="Plattner H."/>
            <person name="Poulain J."/>
            <person name="Ruiz F."/>
            <person name="Serrano V."/>
            <person name="Zagulski M."/>
            <person name="Dessen P."/>
            <person name="Betermier M."/>
            <person name="Weissenbach J."/>
            <person name="Scarpelli C."/>
            <person name="Schachter V."/>
            <person name="Sperling L."/>
            <person name="Meyer E."/>
            <person name="Cohen J."/>
            <person name="Wincker P."/>
        </authorList>
    </citation>
    <scope>NUCLEOTIDE SEQUENCE [LARGE SCALE GENOMIC DNA]</scope>
    <source>
        <strain evidence="3 4">Stock d4-2</strain>
    </source>
</reference>
<dbReference type="OrthoDB" id="426293at2759"/>
<dbReference type="Gene3D" id="1.10.287.630">
    <property type="entry name" value="Helix hairpin bin"/>
    <property type="match status" value="1"/>
</dbReference>
<dbReference type="GO" id="GO:0035725">
    <property type="term" value="P:sodium ion transmembrane transport"/>
    <property type="evidence" value="ECO:0000318"/>
    <property type="project" value="GO_Central"/>
</dbReference>
<dbReference type="Pfam" id="PF00027">
    <property type="entry name" value="cNMP_binding"/>
    <property type="match status" value="1"/>
</dbReference>
<feature type="domain" description="Cyclic nucleotide-binding" evidence="2">
    <location>
        <begin position="481"/>
        <end position="582"/>
    </location>
</feature>
<keyword evidence="4" id="KW-1185">Reference proteome</keyword>
<dbReference type="InterPro" id="IPR014710">
    <property type="entry name" value="RmlC-like_jellyroll"/>
</dbReference>
<dbReference type="eggNOG" id="KOG0498">
    <property type="taxonomic scope" value="Eukaryota"/>
</dbReference>
<dbReference type="GO" id="GO:0098855">
    <property type="term" value="C:HCN channel complex"/>
    <property type="evidence" value="ECO:0000318"/>
    <property type="project" value="GO_Central"/>
</dbReference>
<dbReference type="GO" id="GO:0003254">
    <property type="term" value="P:regulation of membrane depolarization"/>
    <property type="evidence" value="ECO:0000318"/>
    <property type="project" value="GO_Central"/>
</dbReference>
<keyword evidence="1" id="KW-0812">Transmembrane</keyword>
<evidence type="ECO:0000313" key="3">
    <source>
        <dbReference type="EMBL" id="CAK68320.1"/>
    </source>
</evidence>
<proteinExistence type="predicted"/>
<gene>
    <name evidence="3" type="ORF">GSPATT00037104001</name>
</gene>
<dbReference type="InterPro" id="IPR000595">
    <property type="entry name" value="cNMP-bd_dom"/>
</dbReference>
<feature type="transmembrane region" description="Helical" evidence="1">
    <location>
        <begin position="195"/>
        <end position="220"/>
    </location>
</feature>
<dbReference type="InterPro" id="IPR018490">
    <property type="entry name" value="cNMP-bd_dom_sf"/>
</dbReference>
<keyword evidence="1" id="KW-1133">Transmembrane helix</keyword>
<dbReference type="CDD" id="cd00038">
    <property type="entry name" value="CAP_ED"/>
    <property type="match status" value="1"/>
</dbReference>
<dbReference type="PANTHER" id="PTHR45689">
    <property type="entry name" value="I[[H]] CHANNEL, ISOFORM E"/>
    <property type="match status" value="1"/>
</dbReference>
<dbReference type="InterPro" id="IPR013099">
    <property type="entry name" value="K_chnl_dom"/>
</dbReference>
<dbReference type="Gene3D" id="2.60.120.10">
    <property type="entry name" value="Jelly Rolls"/>
    <property type="match status" value="1"/>
</dbReference>
<keyword evidence="1" id="KW-0472">Membrane</keyword>
<evidence type="ECO:0000313" key="4">
    <source>
        <dbReference type="Proteomes" id="UP000000600"/>
    </source>
</evidence>